<feature type="domain" description="SMP-30/Gluconolactonase/LRE-like region" evidence="2">
    <location>
        <begin position="33"/>
        <end position="287"/>
    </location>
</feature>
<dbReference type="PANTHER" id="PTHR10907:SF47">
    <property type="entry name" value="REGUCALCIN"/>
    <property type="match status" value="1"/>
</dbReference>
<name>A0ABN8B3F2_CHISP</name>
<dbReference type="InterPro" id="IPR011042">
    <property type="entry name" value="6-blade_b-propeller_TolB-like"/>
</dbReference>
<evidence type="ECO:0000259" key="2">
    <source>
        <dbReference type="Pfam" id="PF08450"/>
    </source>
</evidence>
<keyword evidence="4" id="KW-1185">Reference proteome</keyword>
<dbReference type="Pfam" id="PF08450">
    <property type="entry name" value="SGL"/>
    <property type="match status" value="1"/>
</dbReference>
<dbReference type="EMBL" id="OU963913">
    <property type="protein sequence ID" value="CAH0402491.1"/>
    <property type="molecule type" value="Genomic_DNA"/>
</dbReference>
<evidence type="ECO:0000313" key="4">
    <source>
        <dbReference type="Proteomes" id="UP001153292"/>
    </source>
</evidence>
<dbReference type="InterPro" id="IPR013658">
    <property type="entry name" value="SGL"/>
</dbReference>
<comment type="similarity">
    <text evidence="1">Belongs to the SMP-30/CGR1 family.</text>
</comment>
<accession>A0ABN8B3F2</accession>
<dbReference type="Gene3D" id="2.120.10.30">
    <property type="entry name" value="TolB, C-terminal domain"/>
    <property type="match status" value="1"/>
</dbReference>
<organism evidence="3 4">
    <name type="scientific">Chilo suppressalis</name>
    <name type="common">Asiatic rice borer moth</name>
    <dbReference type="NCBI Taxonomy" id="168631"/>
    <lineage>
        <taxon>Eukaryota</taxon>
        <taxon>Metazoa</taxon>
        <taxon>Ecdysozoa</taxon>
        <taxon>Arthropoda</taxon>
        <taxon>Hexapoda</taxon>
        <taxon>Insecta</taxon>
        <taxon>Pterygota</taxon>
        <taxon>Neoptera</taxon>
        <taxon>Endopterygota</taxon>
        <taxon>Lepidoptera</taxon>
        <taxon>Glossata</taxon>
        <taxon>Ditrysia</taxon>
        <taxon>Pyraloidea</taxon>
        <taxon>Crambidae</taxon>
        <taxon>Crambinae</taxon>
        <taxon>Chilo</taxon>
    </lineage>
</organism>
<dbReference type="PRINTS" id="PR01790">
    <property type="entry name" value="SMP30FAMILY"/>
</dbReference>
<sequence length="329" mass="37306">MFIQLIYARRFGKLTDDRIYRSFSFTNTTYAHAESPVWDPLTNTLYWVDVLNQKVHSLHYYTREHHVKHIHYGEVNVVLPVANSSRLLLGVRSEVFLLDWDKRRDAALRLVAALDVGSPDNIFNEGAVDAMGRLWAGTKGPQDGDKVQSDHGVLYVLEGPRFAPEVRLKPVSISNGMAWAPNNTILYYVDSETKKIDAFDFDLAEGTISKRRTILNLQKQGYATAIPDGITIDKDGFLWVALMFNGSVLRIDPDSRRITETIKLPTSRTTSVTWAGPGLRHLVITTSRRNMAAEQLQEEPLAGSIFFFYHLNTSGIPSHKLQFENADYY</sequence>
<dbReference type="Proteomes" id="UP001153292">
    <property type="component" value="Chromosome 20"/>
</dbReference>
<protein>
    <recommendedName>
        <fullName evidence="2">SMP-30/Gluconolactonase/LRE-like region domain-containing protein</fullName>
    </recommendedName>
</protein>
<reference evidence="3" key="1">
    <citation type="submission" date="2021-12" db="EMBL/GenBank/DDBJ databases">
        <authorList>
            <person name="King R."/>
        </authorList>
    </citation>
    <scope>NUCLEOTIDE SEQUENCE</scope>
</reference>
<proteinExistence type="inferred from homology"/>
<evidence type="ECO:0000256" key="1">
    <source>
        <dbReference type="ARBA" id="ARBA00008853"/>
    </source>
</evidence>
<dbReference type="SUPFAM" id="SSF63829">
    <property type="entry name" value="Calcium-dependent phosphotriesterase"/>
    <property type="match status" value="1"/>
</dbReference>
<dbReference type="PANTHER" id="PTHR10907">
    <property type="entry name" value="REGUCALCIN"/>
    <property type="match status" value="1"/>
</dbReference>
<gene>
    <name evidence="3" type="ORF">CHILSU_LOCUS5732</name>
</gene>
<dbReference type="InterPro" id="IPR005511">
    <property type="entry name" value="SMP-30"/>
</dbReference>
<evidence type="ECO:0000313" key="3">
    <source>
        <dbReference type="EMBL" id="CAH0402491.1"/>
    </source>
</evidence>